<evidence type="ECO:0000313" key="1">
    <source>
        <dbReference type="EMBL" id="MDQ0255597.1"/>
    </source>
</evidence>
<dbReference type="InterPro" id="IPR041025">
    <property type="entry name" value="HNH_repeat"/>
</dbReference>
<dbReference type="RefSeq" id="WP_307326596.1">
    <property type="nucleotide sequence ID" value="NZ_JAUSUG010000011.1"/>
</dbReference>
<name>A0ABT9ZXZ9_9BACI</name>
<protein>
    <submittedName>
        <fullName evidence="1">Uncharacterized protein</fullName>
    </submittedName>
</protein>
<gene>
    <name evidence="1" type="ORF">J2S74_002979</name>
</gene>
<sequence>MKRVIRSTLDFKVLKSLWQSVHSFVEENKEESVSFVFEKKSRALITDPKPLPIKPNRRISRRTRKEFEKEFPMIRSSLYLNPILIQELFDLYDEIAKYQYGEDEEINIHTLVTTVLYFICYDNGIKIDDNYFDEEYFNSKYTYQKDNVLESLRELSSILNKPPTQREWKVYRQRVNGPSLSYIESHFGSFNHAKDLAGLEKCKSGKKPKKKQKKSPMFSININMY</sequence>
<reference evidence="1 2" key="1">
    <citation type="submission" date="2023-07" db="EMBL/GenBank/DDBJ databases">
        <title>Genomic Encyclopedia of Type Strains, Phase IV (KMG-IV): sequencing the most valuable type-strain genomes for metagenomic binning, comparative biology and taxonomic classification.</title>
        <authorList>
            <person name="Goeker M."/>
        </authorList>
    </citation>
    <scope>NUCLEOTIDE SEQUENCE [LARGE SCALE GENOMIC DNA]</scope>
    <source>
        <strain evidence="1 2">DSM 9768</strain>
    </source>
</reference>
<organism evidence="1 2">
    <name type="scientific">Evansella vedderi</name>
    <dbReference type="NCBI Taxonomy" id="38282"/>
    <lineage>
        <taxon>Bacteria</taxon>
        <taxon>Bacillati</taxon>
        <taxon>Bacillota</taxon>
        <taxon>Bacilli</taxon>
        <taxon>Bacillales</taxon>
        <taxon>Bacillaceae</taxon>
        <taxon>Evansella</taxon>
    </lineage>
</organism>
<comment type="caution">
    <text evidence="1">The sequence shown here is derived from an EMBL/GenBank/DDBJ whole genome shotgun (WGS) entry which is preliminary data.</text>
</comment>
<dbReference type="EMBL" id="JAUSUG010000011">
    <property type="protein sequence ID" value="MDQ0255597.1"/>
    <property type="molecule type" value="Genomic_DNA"/>
</dbReference>
<keyword evidence="2" id="KW-1185">Reference proteome</keyword>
<accession>A0ABT9ZXZ9</accession>
<dbReference type="Proteomes" id="UP001230005">
    <property type="component" value="Unassembled WGS sequence"/>
</dbReference>
<dbReference type="Pfam" id="PF18780">
    <property type="entry name" value="HNH_repeat"/>
    <property type="match status" value="1"/>
</dbReference>
<proteinExistence type="predicted"/>
<evidence type="ECO:0000313" key="2">
    <source>
        <dbReference type="Proteomes" id="UP001230005"/>
    </source>
</evidence>